<gene>
    <name evidence="2" type="ORF">NB063_15870</name>
</gene>
<evidence type="ECO:0000256" key="1">
    <source>
        <dbReference type="SAM" id="Phobius"/>
    </source>
</evidence>
<evidence type="ECO:0000313" key="3">
    <source>
        <dbReference type="Proteomes" id="UP001202961"/>
    </source>
</evidence>
<sequence length="90" mass="10249">MLIIDNSIFITEFLMFILLTYFITGILVFAKYEDMNPYQKIVYGFVFPIHWAGGSWITASVASKADSIWDNEPFWIGVFILCLLLLASGS</sequence>
<proteinExistence type="predicted"/>
<accession>A0ABT0U6Q5</accession>
<feature type="transmembrane region" description="Helical" evidence="1">
    <location>
        <begin position="73"/>
        <end position="89"/>
    </location>
</feature>
<feature type="transmembrane region" description="Helical" evidence="1">
    <location>
        <begin position="6"/>
        <end position="29"/>
    </location>
</feature>
<reference evidence="2 3" key="1">
    <citation type="journal article" date="2022" name="Syst. Appl. Microbiol.">
        <title>Rhodopirellula aestuarii sp. nov., a novel member of the genus Rhodopirellula isolated from brackish sediments collected in the Tagus River estuary, Portugal.</title>
        <authorList>
            <person name="Vitorino I.R."/>
            <person name="Klimek D."/>
            <person name="Calusinska M."/>
            <person name="Lobo-da-Cunha A."/>
            <person name="Vasconcelos V."/>
            <person name="Lage O.M."/>
        </authorList>
    </citation>
    <scope>NUCLEOTIDE SEQUENCE [LARGE SCALE GENOMIC DNA]</scope>
    <source>
        <strain evidence="2 3">ICT_H3.1</strain>
    </source>
</reference>
<comment type="caution">
    <text evidence="2">The sequence shown here is derived from an EMBL/GenBank/DDBJ whole genome shotgun (WGS) entry which is preliminary data.</text>
</comment>
<dbReference type="EMBL" id="JAMQBK010000039">
    <property type="protein sequence ID" value="MCM2372083.1"/>
    <property type="molecule type" value="Genomic_DNA"/>
</dbReference>
<evidence type="ECO:0000313" key="2">
    <source>
        <dbReference type="EMBL" id="MCM2372083.1"/>
    </source>
</evidence>
<name>A0ABT0U6Q5_9BACT</name>
<keyword evidence="1" id="KW-1133">Transmembrane helix</keyword>
<feature type="transmembrane region" description="Helical" evidence="1">
    <location>
        <begin position="41"/>
        <end position="61"/>
    </location>
</feature>
<keyword evidence="1" id="KW-0472">Membrane</keyword>
<dbReference type="Proteomes" id="UP001202961">
    <property type="component" value="Unassembled WGS sequence"/>
</dbReference>
<keyword evidence="3" id="KW-1185">Reference proteome</keyword>
<keyword evidence="1" id="KW-0812">Transmembrane</keyword>
<protein>
    <recommendedName>
        <fullName evidence="4">NADH dehydrogenase subunit 4</fullName>
    </recommendedName>
</protein>
<evidence type="ECO:0008006" key="4">
    <source>
        <dbReference type="Google" id="ProtNLM"/>
    </source>
</evidence>
<organism evidence="2 3">
    <name type="scientific">Aporhodopirellula aestuarii</name>
    <dbReference type="NCBI Taxonomy" id="2950107"/>
    <lineage>
        <taxon>Bacteria</taxon>
        <taxon>Pseudomonadati</taxon>
        <taxon>Planctomycetota</taxon>
        <taxon>Planctomycetia</taxon>
        <taxon>Pirellulales</taxon>
        <taxon>Pirellulaceae</taxon>
        <taxon>Aporhodopirellula</taxon>
    </lineage>
</organism>